<accession>A0ABT6ZCD4</accession>
<proteinExistence type="predicted"/>
<dbReference type="EMBL" id="JASJND010000004">
    <property type="protein sequence ID" value="MDJ1113813.1"/>
    <property type="molecule type" value="Genomic_DNA"/>
</dbReference>
<sequence length="401" mass="45973">MTSPHEVCLWVTPKIFDDLRAPEDGVAAFFDHHAEWIDGNDLTIVFCAGNGDHVLDWRGPDGLDDTFDWARYNAYAWDPDTGQTFETAMRNHNANWLDRVREGGERSANPYSAGPMMVLSEQELDYRSLAHIYATIREEAQRRSVRLRLLEYLEPGPEFCRSEWKTIRHPEVAAARADAGGHEIPGLIDVTLPLNADSRSYAGWPDGIPEGTLAGEFVARQTAAFVADFALDGVLLGNQFGLLGFWNPKNAPELTVERQEGIRRFFLGLRDAMGDRQIYWMDSYWRADVERDVWGMTDECYDALDAIVVSTFAVLVERTEIIPNLQSKARMRARTLYAVDFVDPWYAYRTHLDDIRSYQYQREVLRSHRDLTDGVTFFANDTFGQFVPRERLEETRRLLTA</sequence>
<protein>
    <submittedName>
        <fullName evidence="1">Uncharacterized protein</fullName>
    </submittedName>
</protein>
<comment type="caution">
    <text evidence="1">The sequence shown here is derived from an EMBL/GenBank/DDBJ whole genome shotgun (WGS) entry which is preliminary data.</text>
</comment>
<dbReference type="RefSeq" id="WP_283715299.1">
    <property type="nucleotide sequence ID" value="NZ_JASJND010000004.1"/>
</dbReference>
<keyword evidence="2" id="KW-1185">Reference proteome</keyword>
<evidence type="ECO:0000313" key="2">
    <source>
        <dbReference type="Proteomes" id="UP001321481"/>
    </source>
</evidence>
<organism evidence="1 2">
    <name type="scientific">Microbacterium dauci</name>
    <dbReference type="NCBI Taxonomy" id="3048008"/>
    <lineage>
        <taxon>Bacteria</taxon>
        <taxon>Bacillati</taxon>
        <taxon>Actinomycetota</taxon>
        <taxon>Actinomycetes</taxon>
        <taxon>Micrococcales</taxon>
        <taxon>Microbacteriaceae</taxon>
        <taxon>Microbacterium</taxon>
    </lineage>
</organism>
<evidence type="ECO:0000313" key="1">
    <source>
        <dbReference type="EMBL" id="MDJ1113813.1"/>
    </source>
</evidence>
<dbReference type="Proteomes" id="UP001321481">
    <property type="component" value="Unassembled WGS sequence"/>
</dbReference>
<gene>
    <name evidence="1" type="ORF">QNI14_05045</name>
</gene>
<reference evidence="1 2" key="1">
    <citation type="submission" date="2023-05" db="EMBL/GenBank/DDBJ databases">
        <title>Microbacterium dauci sp.nov., Isolated from Carrot Rhizosphere Soil.</title>
        <authorList>
            <person name="Xiao Z."/>
            <person name="Zheng J."/>
        </authorList>
    </citation>
    <scope>NUCLEOTIDE SEQUENCE [LARGE SCALE GENOMIC DNA]</scope>
    <source>
        <strain evidence="1 2">LX3-4</strain>
    </source>
</reference>
<name>A0ABT6ZCD4_9MICO</name>